<dbReference type="InterPro" id="IPR000305">
    <property type="entry name" value="GIY-YIG_endonuc"/>
</dbReference>
<evidence type="ECO:0000259" key="2">
    <source>
        <dbReference type="PROSITE" id="PS50164"/>
    </source>
</evidence>
<feature type="domain" description="GIY-YIG" evidence="2">
    <location>
        <begin position="3"/>
        <end position="79"/>
    </location>
</feature>
<comment type="caution">
    <text evidence="3">The sequence shown here is derived from an EMBL/GenBank/DDBJ whole genome shotgun (WGS) entry which is preliminary data.</text>
</comment>
<keyword evidence="3" id="KW-0255">Endonuclease</keyword>
<evidence type="ECO:0000313" key="3">
    <source>
        <dbReference type="EMBL" id="NJC34448.1"/>
    </source>
</evidence>
<dbReference type="PROSITE" id="PS50164">
    <property type="entry name" value="GIY_YIG"/>
    <property type="match status" value="1"/>
</dbReference>
<dbReference type="SUPFAM" id="SSF82771">
    <property type="entry name" value="GIY-YIG endonuclease"/>
    <property type="match status" value="1"/>
</dbReference>
<dbReference type="Proteomes" id="UP000734218">
    <property type="component" value="Unassembled WGS sequence"/>
</dbReference>
<keyword evidence="3" id="KW-0378">Hydrolase</keyword>
<protein>
    <submittedName>
        <fullName evidence="3">Endonuclease</fullName>
    </submittedName>
</protein>
<dbReference type="Pfam" id="PF01541">
    <property type="entry name" value="GIY-YIG"/>
    <property type="match status" value="1"/>
</dbReference>
<dbReference type="EMBL" id="JAATJE010000002">
    <property type="protein sequence ID" value="NJC34448.1"/>
    <property type="molecule type" value="Genomic_DNA"/>
</dbReference>
<dbReference type="CDD" id="cd10448">
    <property type="entry name" value="GIY-YIG_unchar_3"/>
    <property type="match status" value="1"/>
</dbReference>
<keyword evidence="3" id="KW-0540">Nuclease</keyword>
<evidence type="ECO:0000256" key="1">
    <source>
        <dbReference type="ARBA" id="ARBA00007435"/>
    </source>
</evidence>
<sequence length="96" mass="11159">MQKAGFVYLMASAPNGTLYVGVTSNLILRAHQHRAGSMDGFTKEHGCTLLNWYEAHDDLQSARLRERQMKKWKRAWKLRLIEGGNPQWHDLYPTLF</sequence>
<dbReference type="PANTHER" id="PTHR34477">
    <property type="entry name" value="UPF0213 PROTEIN YHBQ"/>
    <property type="match status" value="1"/>
</dbReference>
<dbReference type="InterPro" id="IPR050190">
    <property type="entry name" value="UPF0213_domain"/>
</dbReference>
<dbReference type="PANTHER" id="PTHR34477:SF5">
    <property type="entry name" value="BSL5627 PROTEIN"/>
    <property type="match status" value="1"/>
</dbReference>
<dbReference type="InterPro" id="IPR035901">
    <property type="entry name" value="GIY-YIG_endonuc_sf"/>
</dbReference>
<evidence type="ECO:0000313" key="4">
    <source>
        <dbReference type="Proteomes" id="UP000734218"/>
    </source>
</evidence>
<gene>
    <name evidence="3" type="ORF">GGR88_001962</name>
</gene>
<dbReference type="GO" id="GO:0004519">
    <property type="term" value="F:endonuclease activity"/>
    <property type="evidence" value="ECO:0007669"/>
    <property type="project" value="UniProtKB-KW"/>
</dbReference>
<organism evidence="3 4">
    <name type="scientific">Sphingomonas jejuensis</name>
    <dbReference type="NCBI Taxonomy" id="904715"/>
    <lineage>
        <taxon>Bacteria</taxon>
        <taxon>Pseudomonadati</taxon>
        <taxon>Pseudomonadota</taxon>
        <taxon>Alphaproteobacteria</taxon>
        <taxon>Sphingomonadales</taxon>
        <taxon>Sphingomonadaceae</taxon>
        <taxon>Sphingomonas</taxon>
    </lineage>
</organism>
<comment type="similarity">
    <text evidence="1">Belongs to the UPF0213 family.</text>
</comment>
<name>A0ABX0XMM7_9SPHN</name>
<dbReference type="Gene3D" id="3.40.1440.10">
    <property type="entry name" value="GIY-YIG endonuclease"/>
    <property type="match status" value="1"/>
</dbReference>
<reference evidence="3 4" key="1">
    <citation type="submission" date="2020-03" db="EMBL/GenBank/DDBJ databases">
        <title>Genomic Encyclopedia of Type Strains, Phase IV (KMG-IV): sequencing the most valuable type-strain genomes for metagenomic binning, comparative biology and taxonomic classification.</title>
        <authorList>
            <person name="Goeker M."/>
        </authorList>
    </citation>
    <scope>NUCLEOTIDE SEQUENCE [LARGE SCALE GENOMIC DNA]</scope>
    <source>
        <strain evidence="3 4">DSM 27651</strain>
    </source>
</reference>
<keyword evidence="4" id="KW-1185">Reference proteome</keyword>
<proteinExistence type="inferred from homology"/>
<dbReference type="RefSeq" id="WP_167954526.1">
    <property type="nucleotide sequence ID" value="NZ_JAATJE010000002.1"/>
</dbReference>
<accession>A0ABX0XMM7</accession>